<proteinExistence type="predicted"/>
<accession>A0A1F4TQ36</accession>
<name>A0A1F4TQ36_UNCSA</name>
<feature type="transmembrane region" description="Helical" evidence="1">
    <location>
        <begin position="12"/>
        <end position="33"/>
    </location>
</feature>
<keyword evidence="1" id="KW-1133">Transmembrane helix</keyword>
<dbReference type="AlphaFoldDB" id="A0A1F4TQ36"/>
<dbReference type="Proteomes" id="UP000177309">
    <property type="component" value="Unassembled WGS sequence"/>
</dbReference>
<evidence type="ECO:0000256" key="1">
    <source>
        <dbReference type="SAM" id="Phobius"/>
    </source>
</evidence>
<dbReference type="EMBL" id="MEUI01000012">
    <property type="protein sequence ID" value="OGC34832.1"/>
    <property type="molecule type" value="Genomic_DNA"/>
</dbReference>
<evidence type="ECO:0000313" key="2">
    <source>
        <dbReference type="EMBL" id="OGC34832.1"/>
    </source>
</evidence>
<reference evidence="2 3" key="1">
    <citation type="journal article" date="2016" name="Nat. Commun.">
        <title>Thousands of microbial genomes shed light on interconnected biogeochemical processes in an aquifer system.</title>
        <authorList>
            <person name="Anantharaman K."/>
            <person name="Brown C.T."/>
            <person name="Hug L.A."/>
            <person name="Sharon I."/>
            <person name="Castelle C.J."/>
            <person name="Probst A.J."/>
            <person name="Thomas B.C."/>
            <person name="Singh A."/>
            <person name="Wilkins M.J."/>
            <person name="Karaoz U."/>
            <person name="Brodie E.L."/>
            <person name="Williams K.H."/>
            <person name="Hubbard S.S."/>
            <person name="Banfield J.F."/>
        </authorList>
    </citation>
    <scope>NUCLEOTIDE SEQUENCE [LARGE SCALE GENOMIC DNA]</scope>
</reference>
<keyword evidence="1" id="KW-0812">Transmembrane</keyword>
<comment type="caution">
    <text evidence="2">The sequence shown here is derived from an EMBL/GenBank/DDBJ whole genome shotgun (WGS) entry which is preliminary data.</text>
</comment>
<keyword evidence="1" id="KW-0472">Membrane</keyword>
<organism evidence="2 3">
    <name type="scientific">candidate division WOR-1 bacterium RIFOXYC2_FULL_41_25</name>
    <dbReference type="NCBI Taxonomy" id="1802586"/>
    <lineage>
        <taxon>Bacteria</taxon>
        <taxon>Bacillati</taxon>
        <taxon>Saganbacteria</taxon>
    </lineage>
</organism>
<protein>
    <submittedName>
        <fullName evidence="2">Uncharacterized protein</fullName>
    </submittedName>
</protein>
<gene>
    <name evidence="2" type="ORF">A2462_05460</name>
</gene>
<evidence type="ECO:0000313" key="3">
    <source>
        <dbReference type="Proteomes" id="UP000177309"/>
    </source>
</evidence>
<sequence length="97" mass="11059">MDSSFANIKFNTIWDVVVIALVFASTQILVVVAKRIIEHKFSHEPTREDKIANDLFDRVKGLISGHPDGKNVKARVAEFNLIREMLKKPSKEIIKEL</sequence>